<comment type="subcellular location">
    <subcellularLocation>
        <location evidence="1">Membrane</location>
        <topology evidence="1">Multi-pass membrane protein</topology>
    </subcellularLocation>
</comment>
<name>A0AAN6S866_9PEZI</name>
<evidence type="ECO:0000256" key="4">
    <source>
        <dbReference type="ARBA" id="ARBA00022679"/>
    </source>
</evidence>
<dbReference type="GO" id="GO:0006629">
    <property type="term" value="P:lipid metabolic process"/>
    <property type="evidence" value="ECO:0007669"/>
    <property type="project" value="InterPro"/>
</dbReference>
<dbReference type="Proteomes" id="UP001303473">
    <property type="component" value="Unassembled WGS sequence"/>
</dbReference>
<feature type="transmembrane region" description="Helical" evidence="9">
    <location>
        <begin position="508"/>
        <end position="526"/>
    </location>
</feature>
<dbReference type="AlphaFoldDB" id="A0AAN6S866"/>
<dbReference type="InterPro" id="IPR044851">
    <property type="entry name" value="Wax_synthase"/>
</dbReference>
<feature type="region of interest" description="Disordered" evidence="8">
    <location>
        <begin position="122"/>
        <end position="187"/>
    </location>
</feature>
<accession>A0AAN6S866</accession>
<feature type="transmembrane region" description="Helical" evidence="9">
    <location>
        <begin position="35"/>
        <end position="53"/>
    </location>
</feature>
<comment type="similarity">
    <text evidence="3">Belongs to the wax synthase family.</text>
</comment>
<dbReference type="GO" id="GO:0016020">
    <property type="term" value="C:membrane"/>
    <property type="evidence" value="ECO:0007669"/>
    <property type="project" value="UniProtKB-SubCell"/>
</dbReference>
<feature type="transmembrane region" description="Helical" evidence="9">
    <location>
        <begin position="349"/>
        <end position="374"/>
    </location>
</feature>
<dbReference type="GO" id="GO:0008374">
    <property type="term" value="F:O-acyltransferase activity"/>
    <property type="evidence" value="ECO:0007669"/>
    <property type="project" value="InterPro"/>
</dbReference>
<keyword evidence="6 9" id="KW-1133">Transmembrane helix</keyword>
<gene>
    <name evidence="11" type="ORF">QBC46DRAFT_376579</name>
</gene>
<comment type="pathway">
    <text evidence="2">Secondary metabolite biosynthesis.</text>
</comment>
<dbReference type="PANTHER" id="PTHR31595:SF57">
    <property type="entry name" value="OS04G0481900 PROTEIN"/>
    <property type="match status" value="1"/>
</dbReference>
<feature type="transmembrane region" description="Helical" evidence="9">
    <location>
        <begin position="89"/>
        <end position="111"/>
    </location>
</feature>
<evidence type="ECO:0000256" key="3">
    <source>
        <dbReference type="ARBA" id="ARBA00007282"/>
    </source>
</evidence>
<evidence type="ECO:0000256" key="6">
    <source>
        <dbReference type="ARBA" id="ARBA00022989"/>
    </source>
</evidence>
<dbReference type="InterPro" id="IPR032805">
    <property type="entry name" value="Wax_synthase_dom"/>
</dbReference>
<evidence type="ECO:0000259" key="10">
    <source>
        <dbReference type="Pfam" id="PF13813"/>
    </source>
</evidence>
<evidence type="ECO:0000313" key="11">
    <source>
        <dbReference type="EMBL" id="KAK3943608.1"/>
    </source>
</evidence>
<dbReference type="PANTHER" id="PTHR31595">
    <property type="entry name" value="LONG-CHAIN-ALCOHOL O-FATTY-ACYLTRANSFERASE 3-RELATED"/>
    <property type="match status" value="1"/>
</dbReference>
<evidence type="ECO:0000256" key="9">
    <source>
        <dbReference type="SAM" id="Phobius"/>
    </source>
</evidence>
<keyword evidence="4" id="KW-0808">Transferase</keyword>
<evidence type="ECO:0000256" key="2">
    <source>
        <dbReference type="ARBA" id="ARBA00005179"/>
    </source>
</evidence>
<evidence type="ECO:0000256" key="7">
    <source>
        <dbReference type="ARBA" id="ARBA00023136"/>
    </source>
</evidence>
<proteinExistence type="inferred from homology"/>
<reference evidence="12" key="1">
    <citation type="journal article" date="2023" name="Mol. Phylogenet. Evol.">
        <title>Genome-scale phylogeny and comparative genomics of the fungal order Sordariales.</title>
        <authorList>
            <person name="Hensen N."/>
            <person name="Bonometti L."/>
            <person name="Westerberg I."/>
            <person name="Brannstrom I.O."/>
            <person name="Guillou S."/>
            <person name="Cros-Aarteil S."/>
            <person name="Calhoun S."/>
            <person name="Haridas S."/>
            <person name="Kuo A."/>
            <person name="Mondo S."/>
            <person name="Pangilinan J."/>
            <person name="Riley R."/>
            <person name="LaButti K."/>
            <person name="Andreopoulos B."/>
            <person name="Lipzen A."/>
            <person name="Chen C."/>
            <person name="Yan M."/>
            <person name="Daum C."/>
            <person name="Ng V."/>
            <person name="Clum A."/>
            <person name="Steindorff A."/>
            <person name="Ohm R.A."/>
            <person name="Martin F."/>
            <person name="Silar P."/>
            <person name="Natvig D.O."/>
            <person name="Lalanne C."/>
            <person name="Gautier V."/>
            <person name="Ament-Velasquez S.L."/>
            <person name="Kruys A."/>
            <person name="Hutchinson M.I."/>
            <person name="Powell A.J."/>
            <person name="Barry K."/>
            <person name="Miller A.N."/>
            <person name="Grigoriev I.V."/>
            <person name="Debuchy R."/>
            <person name="Gladieux P."/>
            <person name="Hiltunen Thoren M."/>
            <person name="Johannesson H."/>
        </authorList>
    </citation>
    <scope>NUCLEOTIDE SEQUENCE [LARGE SCALE GENOMIC DNA]</scope>
    <source>
        <strain evidence="12">CBS 340.73</strain>
    </source>
</reference>
<evidence type="ECO:0000313" key="12">
    <source>
        <dbReference type="Proteomes" id="UP001303473"/>
    </source>
</evidence>
<keyword evidence="12" id="KW-1185">Reference proteome</keyword>
<feature type="compositionally biased region" description="Basic and acidic residues" evidence="8">
    <location>
        <begin position="172"/>
        <end position="187"/>
    </location>
</feature>
<organism evidence="11 12">
    <name type="scientific">Diplogelasinospora grovesii</name>
    <dbReference type="NCBI Taxonomy" id="303347"/>
    <lineage>
        <taxon>Eukaryota</taxon>
        <taxon>Fungi</taxon>
        <taxon>Dikarya</taxon>
        <taxon>Ascomycota</taxon>
        <taxon>Pezizomycotina</taxon>
        <taxon>Sordariomycetes</taxon>
        <taxon>Sordariomycetidae</taxon>
        <taxon>Sordariales</taxon>
        <taxon>Diplogelasinosporaceae</taxon>
        <taxon>Diplogelasinospora</taxon>
    </lineage>
</organism>
<feature type="transmembrane region" description="Helical" evidence="9">
    <location>
        <begin position="60"/>
        <end position="77"/>
    </location>
</feature>
<feature type="transmembrane region" description="Helical" evidence="9">
    <location>
        <begin position="470"/>
        <end position="496"/>
    </location>
</feature>
<dbReference type="EMBL" id="MU853764">
    <property type="protein sequence ID" value="KAK3943608.1"/>
    <property type="molecule type" value="Genomic_DNA"/>
</dbReference>
<comment type="caution">
    <text evidence="11">The sequence shown here is derived from an EMBL/GenBank/DDBJ whole genome shotgun (WGS) entry which is preliminary data.</text>
</comment>
<evidence type="ECO:0000256" key="5">
    <source>
        <dbReference type="ARBA" id="ARBA00022692"/>
    </source>
</evidence>
<sequence>MDQGQLIKNLAAVWLETYRAQFRTTLANGEIKPFVIPYTLFGAFFLPVLYLSIPHRNRPWLYRLRWVVAAAMVWFNVRTMQTTSSTSMAVAYATGLMAAWGTIWGLTVVVFMEDVQVRAARVDRRPRQHSNGGIRDGSANGHAQDGNGNGMVRNGNGTGHVGNGNGNGHIRVTTEKGERLDKEAETETKGKRRVWVDESVAAVINDHEYYWQPFPETGSFMERLGWVCDLYTSFRGTGWNWAVRTISTPHFSGFNSPVNLSIIPLVTRTGCSRSTTYRSFFVSRLWHITWSWLVLDLWTLVFRRDPYFIVGPEYARQPFNYPLPSFLAPPLPRSILSLFRSLGGFSGTLAGLFFYMYFYQLLLISLSLLFPGWLGVRGQLWQYPSIFGSFDNIYDKGLAGFWGGWWHQTFRTAFTAPTAFLVRNRLLPHPEHTKYGKVTKVVVEGAVAFLQSGLLHASGGFTAVSDRTWFWGPVVFFMSSFLGILLQTAFCAVFKHQIQRLPRTARRGGNLVFVVLWLHFTCWALVDDMSRAGLWMFEPVPFSPLRLLGIGWKDDMNPWRWDMEYCSRWYTGRNWWESGIRL</sequence>
<feature type="domain" description="Wax synthase" evidence="10">
    <location>
        <begin position="383"/>
        <end position="478"/>
    </location>
</feature>
<keyword evidence="5 9" id="KW-0812">Transmembrane</keyword>
<protein>
    <recommendedName>
        <fullName evidence="10">Wax synthase domain-containing protein</fullName>
    </recommendedName>
</protein>
<dbReference type="Pfam" id="PF13813">
    <property type="entry name" value="MBOAT_2"/>
    <property type="match status" value="1"/>
</dbReference>
<feature type="compositionally biased region" description="Gly residues" evidence="8">
    <location>
        <begin position="156"/>
        <end position="167"/>
    </location>
</feature>
<keyword evidence="7 9" id="KW-0472">Membrane</keyword>
<evidence type="ECO:0000256" key="1">
    <source>
        <dbReference type="ARBA" id="ARBA00004141"/>
    </source>
</evidence>
<evidence type="ECO:0000256" key="8">
    <source>
        <dbReference type="SAM" id="MobiDB-lite"/>
    </source>
</evidence>